<dbReference type="AlphaFoldDB" id="A0A6N8U9C7"/>
<reference evidence="3 4" key="1">
    <citation type="submission" date="2019-12" db="EMBL/GenBank/DDBJ databases">
        <authorList>
            <person name="Yang R."/>
        </authorList>
    </citation>
    <scope>NUCLEOTIDE SEQUENCE [LARGE SCALE GENOMIC DNA]</scope>
    <source>
        <strain evidence="3 4">DONG20-135</strain>
    </source>
</reference>
<keyword evidence="4" id="KW-1185">Reference proteome</keyword>
<dbReference type="EMBL" id="WUUQ01000002">
    <property type="protein sequence ID" value="MXQ73333.1"/>
    <property type="molecule type" value="Genomic_DNA"/>
</dbReference>
<keyword evidence="1" id="KW-1133">Transmembrane helix</keyword>
<dbReference type="CDD" id="cd12797">
    <property type="entry name" value="M23_peptidase"/>
    <property type="match status" value="1"/>
</dbReference>
<protein>
    <submittedName>
        <fullName evidence="3">Peptidoglycan DD-metalloendopeptidase family protein</fullName>
    </submittedName>
</protein>
<feature type="domain" description="M23ase beta-sheet core" evidence="2">
    <location>
        <begin position="103"/>
        <end position="169"/>
    </location>
</feature>
<dbReference type="Pfam" id="PF01551">
    <property type="entry name" value="Peptidase_M23"/>
    <property type="match status" value="1"/>
</dbReference>
<evidence type="ECO:0000313" key="3">
    <source>
        <dbReference type="EMBL" id="MXQ73333.1"/>
    </source>
</evidence>
<sequence>MRNIRSVRRRIRSRQYDHLYPKEHNRLFTVIYRTVIVVMCVTVLGLGLLINNKLGLVELPKQLSSIHLGMISEWLPFEDWFKLKDDKTVAAAPAYHLLKDDLYANGSNQATSILNGVVMHVQHTTTDKYSVTIRHDNGVIATYSNLDSSDLKQDERVLKDAVIGSYQNSLSIVFMKDEKKIDLSTALKAS</sequence>
<evidence type="ECO:0000259" key="2">
    <source>
        <dbReference type="Pfam" id="PF01551"/>
    </source>
</evidence>
<comment type="caution">
    <text evidence="3">The sequence shown here is derived from an EMBL/GenBank/DDBJ whole genome shotgun (WGS) entry which is preliminary data.</text>
</comment>
<keyword evidence="1" id="KW-0472">Membrane</keyword>
<keyword evidence="1" id="KW-0812">Transmembrane</keyword>
<dbReference type="RefSeq" id="WP_160624791.1">
    <property type="nucleotide sequence ID" value="NZ_WUUQ01000002.1"/>
</dbReference>
<reference evidence="3 4" key="2">
    <citation type="submission" date="2020-01" db="EMBL/GenBank/DDBJ databases">
        <title>Clostridiaceae sp. nov. isolated from the gut of human by culturomics.</title>
        <authorList>
            <person name="Chang Y."/>
        </authorList>
    </citation>
    <scope>NUCLEOTIDE SEQUENCE [LARGE SCALE GENOMIC DNA]</scope>
    <source>
        <strain evidence="3 4">DONG20-135</strain>
    </source>
</reference>
<accession>A0A6N8U9C7</accession>
<organism evidence="3 4">
    <name type="scientific">Copranaerobaculum intestinale</name>
    <dbReference type="NCBI Taxonomy" id="2692629"/>
    <lineage>
        <taxon>Bacteria</taxon>
        <taxon>Bacillati</taxon>
        <taxon>Bacillota</taxon>
        <taxon>Erysipelotrichia</taxon>
        <taxon>Erysipelotrichales</taxon>
        <taxon>Erysipelotrichaceae</taxon>
        <taxon>Copranaerobaculum</taxon>
    </lineage>
</organism>
<name>A0A6N8U9C7_9FIRM</name>
<evidence type="ECO:0000313" key="4">
    <source>
        <dbReference type="Proteomes" id="UP000434036"/>
    </source>
</evidence>
<dbReference type="SUPFAM" id="SSF51261">
    <property type="entry name" value="Duplicated hybrid motif"/>
    <property type="match status" value="1"/>
</dbReference>
<dbReference type="Gene3D" id="2.70.70.10">
    <property type="entry name" value="Glucose Permease (Domain IIA)"/>
    <property type="match status" value="1"/>
</dbReference>
<dbReference type="InterPro" id="IPR016047">
    <property type="entry name" value="M23ase_b-sheet_dom"/>
</dbReference>
<feature type="transmembrane region" description="Helical" evidence="1">
    <location>
        <begin position="30"/>
        <end position="50"/>
    </location>
</feature>
<dbReference type="Proteomes" id="UP000434036">
    <property type="component" value="Unassembled WGS sequence"/>
</dbReference>
<dbReference type="InterPro" id="IPR011055">
    <property type="entry name" value="Dup_hybrid_motif"/>
</dbReference>
<gene>
    <name evidence="3" type="ORF">GSF08_05240</name>
</gene>
<evidence type="ECO:0000256" key="1">
    <source>
        <dbReference type="SAM" id="Phobius"/>
    </source>
</evidence>
<proteinExistence type="predicted"/>